<dbReference type="RefSeq" id="WP_071167009.1">
    <property type="nucleotide sequence ID" value="NZ_CP017781.1"/>
</dbReference>
<dbReference type="Gene3D" id="3.40.50.2000">
    <property type="entry name" value="Glycogen Phosphorylase B"/>
    <property type="match status" value="2"/>
</dbReference>
<evidence type="ECO:0008006" key="3">
    <source>
        <dbReference type="Google" id="ProtNLM"/>
    </source>
</evidence>
<dbReference type="STRING" id="1850250.LPB142_16225"/>
<dbReference type="SUPFAM" id="SSF53756">
    <property type="entry name" value="UDP-Glycosyltransferase/glycogen phosphorylase"/>
    <property type="match status" value="1"/>
</dbReference>
<organism evidence="1 2">
    <name type="scientific">Rhodobacter xanthinilyticus</name>
    <dbReference type="NCBI Taxonomy" id="1850250"/>
    <lineage>
        <taxon>Bacteria</taxon>
        <taxon>Pseudomonadati</taxon>
        <taxon>Pseudomonadota</taxon>
        <taxon>Alphaproteobacteria</taxon>
        <taxon>Rhodobacterales</taxon>
        <taxon>Rhodobacter group</taxon>
        <taxon>Rhodobacter</taxon>
    </lineage>
</organism>
<dbReference type="CDD" id="cd03801">
    <property type="entry name" value="GT4_PimA-like"/>
    <property type="match status" value="1"/>
</dbReference>
<dbReference type="EMBL" id="CP017781">
    <property type="protein sequence ID" value="AOZ70688.1"/>
    <property type="molecule type" value="Genomic_DNA"/>
</dbReference>
<keyword evidence="2" id="KW-1185">Reference proteome</keyword>
<dbReference type="PANTHER" id="PTHR12526">
    <property type="entry name" value="GLYCOSYLTRANSFERASE"/>
    <property type="match status" value="1"/>
</dbReference>
<accession>A0A1D9MFZ8</accession>
<dbReference type="AlphaFoldDB" id="A0A1D9MFZ8"/>
<gene>
    <name evidence="1" type="ORF">LPB142_16225</name>
</gene>
<evidence type="ECO:0000313" key="1">
    <source>
        <dbReference type="EMBL" id="AOZ70688.1"/>
    </source>
</evidence>
<sequence length="417" mass="45065">MTQADSKQSAIVVQFGGRHQYAVPHALANRGRLAAFYTDLCAGAGAGRLVPALSRIAGGRMPIDLTNRRPPENVLRCTTTYLRWMTDLRAAQRHADPVARVFATAAVHDRVARQMLRRGFGAASHVLTQFCEAIPLHHAARDAGLTVATDVNIAPSTEAIVRREQAAHPDWESAALYYGQTLPESGHWRRPMARLADATDLFLCPSDFVRRDLIENFDIAPERTRLVPYPVNPKWFAVDNRPVPGRVLFAGGVGLRKGIHVLAAAARILRDRRTGCEVVVAGGGADGLRARPDCAALHFLGRMTGPQMAAEFARADVFALPSLAEGSAGVTYEALGAAVPVVTTFESGSVVEDGVHGFVVPARDAEALADAIQRLTADRDLRARMAAAARQKAMDYIWSRYEQRLDAALFAPPGGIA</sequence>
<reference evidence="1 2" key="1">
    <citation type="submission" date="2016-10" db="EMBL/GenBank/DDBJ databases">
        <title>Rhodobacter sp. LPB0142, isolated from sea water.</title>
        <authorList>
            <person name="Kim E."/>
            <person name="Yi H."/>
        </authorList>
    </citation>
    <scope>NUCLEOTIDE SEQUENCE [LARGE SCALE GENOMIC DNA]</scope>
    <source>
        <strain evidence="1 2">LPB0142</strain>
    </source>
</reference>
<dbReference type="KEGG" id="rhp:LPB142_16225"/>
<dbReference type="Pfam" id="PF13692">
    <property type="entry name" value="Glyco_trans_1_4"/>
    <property type="match status" value="1"/>
</dbReference>
<evidence type="ECO:0000313" key="2">
    <source>
        <dbReference type="Proteomes" id="UP000176562"/>
    </source>
</evidence>
<dbReference type="Proteomes" id="UP000176562">
    <property type="component" value="Chromosome"/>
</dbReference>
<proteinExistence type="predicted"/>
<name>A0A1D9MFZ8_9RHOB</name>
<protein>
    <recommendedName>
        <fullName evidence="3">Glycosyl transferase family 1 domain-containing protein</fullName>
    </recommendedName>
</protein>